<evidence type="ECO:0000256" key="3">
    <source>
        <dbReference type="ARBA" id="ARBA00023002"/>
    </source>
</evidence>
<dbReference type="Gene3D" id="3.40.50.720">
    <property type="entry name" value="NAD(P)-binding Rossmann-like Domain"/>
    <property type="match status" value="1"/>
</dbReference>
<dbReference type="PRINTS" id="PR00080">
    <property type="entry name" value="SDRFAMILY"/>
</dbReference>
<name>A0A951UAU3_9CYAN</name>
<dbReference type="PRINTS" id="PR00081">
    <property type="entry name" value="GDHRDH"/>
</dbReference>
<reference evidence="5" key="2">
    <citation type="journal article" date="2022" name="Microbiol. Resour. Announc.">
        <title>Metagenome Sequencing to Explore Phylogenomics of Terrestrial Cyanobacteria.</title>
        <authorList>
            <person name="Ward R.D."/>
            <person name="Stajich J.E."/>
            <person name="Johansen J.R."/>
            <person name="Huntemann M."/>
            <person name="Clum A."/>
            <person name="Foster B."/>
            <person name="Foster B."/>
            <person name="Roux S."/>
            <person name="Palaniappan K."/>
            <person name="Varghese N."/>
            <person name="Mukherjee S."/>
            <person name="Reddy T.B.K."/>
            <person name="Daum C."/>
            <person name="Copeland A."/>
            <person name="Chen I.A."/>
            <person name="Ivanova N.N."/>
            <person name="Kyrpides N.C."/>
            <person name="Shapiro N."/>
            <person name="Eloe-Fadrosh E.A."/>
            <person name="Pietrasiak N."/>
        </authorList>
    </citation>
    <scope>NUCLEOTIDE SEQUENCE</scope>
    <source>
        <strain evidence="5">CPER-KK1</strain>
    </source>
</reference>
<dbReference type="Proteomes" id="UP000753908">
    <property type="component" value="Unassembled WGS sequence"/>
</dbReference>
<protein>
    <submittedName>
        <fullName evidence="5">SDR family oxidoreductase</fullName>
    </submittedName>
</protein>
<dbReference type="SUPFAM" id="SSF51735">
    <property type="entry name" value="NAD(P)-binding Rossmann-fold domains"/>
    <property type="match status" value="1"/>
</dbReference>
<organism evidence="5 6">
    <name type="scientific">Symplocastrum torsivum CPER-KK1</name>
    <dbReference type="NCBI Taxonomy" id="450513"/>
    <lineage>
        <taxon>Bacteria</taxon>
        <taxon>Bacillati</taxon>
        <taxon>Cyanobacteriota</taxon>
        <taxon>Cyanophyceae</taxon>
        <taxon>Oscillatoriophycideae</taxon>
        <taxon>Oscillatoriales</taxon>
        <taxon>Microcoleaceae</taxon>
        <taxon>Symplocastrum</taxon>
    </lineage>
</organism>
<dbReference type="EMBL" id="JAHHIF010000011">
    <property type="protein sequence ID" value="MBW4544876.1"/>
    <property type="molecule type" value="Genomic_DNA"/>
</dbReference>
<sequence length="250" mass="27011">MTEQKKTAVVTGSNRGLGYAISRKLAQISDICVIVTSRKESEGLAAKQQLVDEGLDVDFHSLDVTDDTSVQQFTEWLQATHGRVDILVNNAGVNPTSSHPEEASLLSVQSQTLLSTFETNVLAVLRIFQALIPLMKAQNYGRIVNVSTEMASLSSIPSDFYPLAPSYRLSKLGLNGLTAILAKELQGSNILVNAYSPGWLKTDMGGENAPFTAEEGAETAVYLATLPDGGSQGQFFAELRKLGEPIHLPW</sequence>
<dbReference type="GO" id="GO:0016616">
    <property type="term" value="F:oxidoreductase activity, acting on the CH-OH group of donors, NAD or NADP as acceptor"/>
    <property type="evidence" value="ECO:0007669"/>
    <property type="project" value="InterPro"/>
</dbReference>
<dbReference type="InterPro" id="IPR036291">
    <property type="entry name" value="NAD(P)-bd_dom_sf"/>
</dbReference>
<accession>A0A951UAU3</accession>
<dbReference type="PANTHER" id="PTHR43963">
    <property type="entry name" value="CARBONYL REDUCTASE 1-RELATED"/>
    <property type="match status" value="1"/>
</dbReference>
<keyword evidence="2" id="KW-0521">NADP</keyword>
<dbReference type="InterPro" id="IPR045313">
    <property type="entry name" value="CBR1-like"/>
</dbReference>
<keyword evidence="3" id="KW-0560">Oxidoreductase</keyword>
<evidence type="ECO:0000313" key="6">
    <source>
        <dbReference type="Proteomes" id="UP000753908"/>
    </source>
</evidence>
<dbReference type="AlphaFoldDB" id="A0A951UAU3"/>
<dbReference type="Pfam" id="PF00106">
    <property type="entry name" value="adh_short"/>
    <property type="match status" value="1"/>
</dbReference>
<dbReference type="InterPro" id="IPR002347">
    <property type="entry name" value="SDR_fam"/>
</dbReference>
<comment type="caution">
    <text evidence="5">The sequence shown here is derived from an EMBL/GenBank/DDBJ whole genome shotgun (WGS) entry which is preliminary data.</text>
</comment>
<evidence type="ECO:0000256" key="1">
    <source>
        <dbReference type="ARBA" id="ARBA00006484"/>
    </source>
</evidence>
<comment type="similarity">
    <text evidence="1 4">Belongs to the short-chain dehydrogenases/reductases (SDR) family.</text>
</comment>
<dbReference type="PANTHER" id="PTHR43963:SF6">
    <property type="entry name" value="CHAIN DEHYDROGENASE FAMILY PROTEIN, PUTATIVE (AFU_ORTHOLOGUE AFUA_3G15350)-RELATED"/>
    <property type="match status" value="1"/>
</dbReference>
<evidence type="ECO:0000313" key="5">
    <source>
        <dbReference type="EMBL" id="MBW4544876.1"/>
    </source>
</evidence>
<reference evidence="5" key="1">
    <citation type="submission" date="2021-05" db="EMBL/GenBank/DDBJ databases">
        <authorList>
            <person name="Pietrasiak N."/>
            <person name="Ward R."/>
            <person name="Stajich J.E."/>
            <person name="Kurbessoian T."/>
        </authorList>
    </citation>
    <scope>NUCLEOTIDE SEQUENCE</scope>
    <source>
        <strain evidence="5">CPER-KK1</strain>
    </source>
</reference>
<dbReference type="CDD" id="cd05324">
    <property type="entry name" value="carb_red_PTCR-like_SDR_c"/>
    <property type="match status" value="1"/>
</dbReference>
<evidence type="ECO:0000256" key="4">
    <source>
        <dbReference type="RuleBase" id="RU000363"/>
    </source>
</evidence>
<evidence type="ECO:0000256" key="2">
    <source>
        <dbReference type="ARBA" id="ARBA00022857"/>
    </source>
</evidence>
<gene>
    <name evidence="5" type="ORF">KME25_10600</name>
</gene>
<proteinExistence type="inferred from homology"/>